<comment type="subcellular location">
    <subcellularLocation>
        <location evidence="1">Membrane</location>
        <topology evidence="1">Multi-pass membrane protein</topology>
    </subcellularLocation>
</comment>
<evidence type="ECO:0000313" key="10">
    <source>
        <dbReference type="Proteomes" id="UP000277803"/>
    </source>
</evidence>
<keyword evidence="3 6" id="KW-0812">Transmembrane</keyword>
<dbReference type="RefSeq" id="WP_009661165.1">
    <property type="nucleotide sequence ID" value="NZ_CALLHQ010000005.1"/>
</dbReference>
<protein>
    <recommendedName>
        <fullName evidence="11">Inner membrane protein YaaH</fullName>
    </recommendedName>
</protein>
<evidence type="ECO:0008006" key="11">
    <source>
        <dbReference type="Google" id="ProtNLM"/>
    </source>
</evidence>
<dbReference type="Pfam" id="PF01184">
    <property type="entry name" value="Gpr1_Fun34_YaaH"/>
    <property type="match status" value="1"/>
</dbReference>
<feature type="transmembrane region" description="Helical" evidence="6">
    <location>
        <begin position="77"/>
        <end position="97"/>
    </location>
</feature>
<proteinExistence type="inferred from homology"/>
<dbReference type="InterPro" id="IPR047623">
    <property type="entry name" value="SatP"/>
</dbReference>
<sequence>MEKEIKRVEMSENVADPTGLGLLGLAIVCFVVSTSRVGWSGPTTSVIVPWAVLLGSLAQLIASYFDFKKNNPFGSVVFGAYGLFWSAMAGVWLIQMGSFGPEIQKGFDVTQLAFAFVGFLIFSIFGTIASLKTNKVVFAIMLLICFLFFGLATDLFLGGKTGFFALAAWSELFISLLGFYGSGAVLVNKVFGKTVFPMGKSIL</sequence>
<gene>
    <name evidence="8" type="ORF">D2965_01615</name>
    <name evidence="7" type="ORF">HMPREF3233_01377</name>
</gene>
<evidence type="ECO:0000256" key="5">
    <source>
        <dbReference type="ARBA" id="ARBA00023136"/>
    </source>
</evidence>
<dbReference type="PATRIC" id="fig|39777.7.peg.1342"/>
<reference evidence="7 9" key="1">
    <citation type="submission" date="2016-01" db="EMBL/GenBank/DDBJ databases">
        <authorList>
            <person name="Oliw E.H."/>
        </authorList>
    </citation>
    <scope>NUCLEOTIDE SEQUENCE [LARGE SCALE GENOMIC DNA]</scope>
    <source>
        <strain evidence="7 9">CMW7756B</strain>
    </source>
</reference>
<evidence type="ECO:0000313" key="9">
    <source>
        <dbReference type="Proteomes" id="UP000070226"/>
    </source>
</evidence>
<dbReference type="GO" id="GO:0016020">
    <property type="term" value="C:membrane"/>
    <property type="evidence" value="ECO:0007669"/>
    <property type="project" value="UniProtKB-SubCell"/>
</dbReference>
<evidence type="ECO:0000256" key="6">
    <source>
        <dbReference type="SAM" id="Phobius"/>
    </source>
</evidence>
<dbReference type="EMBL" id="QXZZ01000007">
    <property type="protein sequence ID" value="RJY51347.1"/>
    <property type="molecule type" value="Genomic_DNA"/>
</dbReference>
<feature type="transmembrane region" description="Helical" evidence="6">
    <location>
        <begin position="20"/>
        <end position="39"/>
    </location>
</feature>
<comment type="similarity">
    <text evidence="2">Belongs to the acetate uptake transporter (AceTr) (TC 2.A.96) family.</text>
</comment>
<dbReference type="Proteomes" id="UP000070226">
    <property type="component" value="Unassembled WGS sequence"/>
</dbReference>
<feature type="transmembrane region" description="Helical" evidence="6">
    <location>
        <begin position="109"/>
        <end position="129"/>
    </location>
</feature>
<reference evidence="8 10" key="2">
    <citation type="submission" date="2018-09" db="EMBL/GenBank/DDBJ databases">
        <title>Genome sequence of Veillonella atypica isolated from periodontal Korean patients.</title>
        <authorList>
            <person name="Lee J.-H."/>
            <person name="Moon J.-H."/>
            <person name="Shin S.-Y."/>
        </authorList>
    </citation>
    <scope>NUCLEOTIDE SEQUENCE [LARGE SCALE GENOMIC DNA]</scope>
    <source>
        <strain evidence="8 10">KHUD_V1</strain>
    </source>
</reference>
<dbReference type="Proteomes" id="UP000277803">
    <property type="component" value="Unassembled WGS sequence"/>
</dbReference>
<feature type="transmembrane region" description="Helical" evidence="6">
    <location>
        <begin position="136"/>
        <end position="157"/>
    </location>
</feature>
<dbReference type="PANTHER" id="PTHR30178">
    <property type="entry name" value="INNER MEMBRANE PROTEIN YAAH"/>
    <property type="match status" value="1"/>
</dbReference>
<evidence type="ECO:0000256" key="3">
    <source>
        <dbReference type="ARBA" id="ARBA00022692"/>
    </source>
</evidence>
<evidence type="ECO:0000256" key="2">
    <source>
        <dbReference type="ARBA" id="ARBA00005587"/>
    </source>
</evidence>
<keyword evidence="5 6" id="KW-0472">Membrane</keyword>
<accession>A0A133S3A4</accession>
<dbReference type="NCBIfam" id="NF038013">
    <property type="entry name" value="AceTr_1"/>
    <property type="match status" value="1"/>
</dbReference>
<name>A0A133S3A4_9FIRM</name>
<keyword evidence="4 6" id="KW-1133">Transmembrane helix</keyword>
<comment type="caution">
    <text evidence="7">The sequence shown here is derived from an EMBL/GenBank/DDBJ whole genome shotgun (WGS) entry which is preliminary data.</text>
</comment>
<dbReference type="InterPro" id="IPR000791">
    <property type="entry name" value="Gpr1/Fun34/SatP-like"/>
</dbReference>
<feature type="transmembrane region" description="Helical" evidence="6">
    <location>
        <begin position="45"/>
        <end position="65"/>
    </location>
</feature>
<evidence type="ECO:0000256" key="1">
    <source>
        <dbReference type="ARBA" id="ARBA00004141"/>
    </source>
</evidence>
<evidence type="ECO:0000313" key="8">
    <source>
        <dbReference type="EMBL" id="RJY51347.1"/>
    </source>
</evidence>
<evidence type="ECO:0000313" key="7">
    <source>
        <dbReference type="EMBL" id="KXA62918.1"/>
    </source>
</evidence>
<dbReference type="EMBL" id="LRQT01000078">
    <property type="protein sequence ID" value="KXA62918.1"/>
    <property type="molecule type" value="Genomic_DNA"/>
</dbReference>
<organism evidence="7">
    <name type="scientific">Veillonella atypica</name>
    <dbReference type="NCBI Taxonomy" id="39777"/>
    <lineage>
        <taxon>Bacteria</taxon>
        <taxon>Bacillati</taxon>
        <taxon>Bacillota</taxon>
        <taxon>Negativicutes</taxon>
        <taxon>Veillonellales</taxon>
        <taxon>Veillonellaceae</taxon>
        <taxon>Veillonella</taxon>
    </lineage>
</organism>
<dbReference type="PANTHER" id="PTHR30178:SF3">
    <property type="entry name" value="SUCCINATE-ACETATE_PROTON SYMPORTER SATP"/>
    <property type="match status" value="1"/>
</dbReference>
<dbReference type="AlphaFoldDB" id="A0A133S3A4"/>
<feature type="transmembrane region" description="Helical" evidence="6">
    <location>
        <begin position="163"/>
        <end position="187"/>
    </location>
</feature>
<evidence type="ECO:0000256" key="4">
    <source>
        <dbReference type="ARBA" id="ARBA00022989"/>
    </source>
</evidence>